<proteinExistence type="predicted"/>
<feature type="domain" description="CBS" evidence="5">
    <location>
        <begin position="333"/>
        <end position="394"/>
    </location>
</feature>
<dbReference type="CDD" id="cd01949">
    <property type="entry name" value="GGDEF"/>
    <property type="match status" value="1"/>
</dbReference>
<dbReference type="SUPFAM" id="SSF55073">
    <property type="entry name" value="Nucleotide cyclase"/>
    <property type="match status" value="1"/>
</dbReference>
<evidence type="ECO:0000256" key="1">
    <source>
        <dbReference type="PROSITE-ProRule" id="PRU00703"/>
    </source>
</evidence>
<dbReference type="InterPro" id="IPR000160">
    <property type="entry name" value="GGDEF_dom"/>
</dbReference>
<dbReference type="InterPro" id="IPR001633">
    <property type="entry name" value="EAL_dom"/>
</dbReference>
<dbReference type="InterPro" id="IPR029787">
    <property type="entry name" value="Nucleotide_cyclase"/>
</dbReference>
<accession>A0ABQ2VN26</accession>
<dbReference type="InterPro" id="IPR000644">
    <property type="entry name" value="CBS_dom"/>
</dbReference>
<feature type="region of interest" description="Disordered" evidence="2">
    <location>
        <begin position="548"/>
        <end position="599"/>
    </location>
</feature>
<evidence type="ECO:0000313" key="7">
    <source>
        <dbReference type="Proteomes" id="UP000654471"/>
    </source>
</evidence>
<dbReference type="Gene3D" id="3.30.70.270">
    <property type="match status" value="1"/>
</dbReference>
<dbReference type="Proteomes" id="UP000654471">
    <property type="component" value="Unassembled WGS sequence"/>
</dbReference>
<evidence type="ECO:0000259" key="5">
    <source>
        <dbReference type="PROSITE" id="PS51371"/>
    </source>
</evidence>
<feature type="compositionally biased region" description="Basic and acidic residues" evidence="2">
    <location>
        <begin position="550"/>
        <end position="565"/>
    </location>
</feature>
<dbReference type="InterPro" id="IPR035919">
    <property type="entry name" value="EAL_sf"/>
</dbReference>
<keyword evidence="1" id="KW-0129">CBS domain</keyword>
<dbReference type="Pfam" id="PF00563">
    <property type="entry name" value="EAL"/>
    <property type="match status" value="1"/>
</dbReference>
<feature type="compositionally biased region" description="Basic and acidic residues" evidence="2">
    <location>
        <begin position="572"/>
        <end position="582"/>
    </location>
</feature>
<feature type="domain" description="GGDEF" evidence="4">
    <location>
        <begin position="422"/>
        <end position="556"/>
    </location>
</feature>
<dbReference type="EMBL" id="BMRP01000069">
    <property type="protein sequence ID" value="GGV00956.1"/>
    <property type="molecule type" value="Genomic_DNA"/>
</dbReference>
<reference evidence="7" key="1">
    <citation type="journal article" date="2019" name="Int. J. Syst. Evol. Microbiol.">
        <title>The Global Catalogue of Microorganisms (GCM) 10K type strain sequencing project: providing services to taxonomists for standard genome sequencing and annotation.</title>
        <authorList>
            <consortium name="The Broad Institute Genomics Platform"/>
            <consortium name="The Broad Institute Genome Sequencing Center for Infectious Disease"/>
            <person name="Wu L."/>
            <person name="Ma J."/>
        </authorList>
    </citation>
    <scope>NUCLEOTIDE SEQUENCE [LARGE SCALE GENOMIC DNA]</scope>
    <source>
        <strain evidence="7">JCM 3399</strain>
    </source>
</reference>
<evidence type="ECO:0000259" key="3">
    <source>
        <dbReference type="PROSITE" id="PS50883"/>
    </source>
</evidence>
<dbReference type="PROSITE" id="PS50883">
    <property type="entry name" value="EAL"/>
    <property type="match status" value="1"/>
</dbReference>
<evidence type="ECO:0000259" key="4">
    <source>
        <dbReference type="PROSITE" id="PS50887"/>
    </source>
</evidence>
<dbReference type="SMART" id="SM00052">
    <property type="entry name" value="EAL"/>
    <property type="match status" value="1"/>
</dbReference>
<dbReference type="PROSITE" id="PS50887">
    <property type="entry name" value="GGDEF"/>
    <property type="match status" value="1"/>
</dbReference>
<dbReference type="InterPro" id="IPR043128">
    <property type="entry name" value="Rev_trsase/Diguanyl_cyclase"/>
</dbReference>
<evidence type="ECO:0000256" key="2">
    <source>
        <dbReference type="SAM" id="MobiDB-lite"/>
    </source>
</evidence>
<dbReference type="InterPro" id="IPR046342">
    <property type="entry name" value="CBS_dom_sf"/>
</dbReference>
<dbReference type="PANTHER" id="PTHR33121">
    <property type="entry name" value="CYCLIC DI-GMP PHOSPHODIESTERASE PDEF"/>
    <property type="match status" value="1"/>
</dbReference>
<sequence length="599" mass="63069">MAPAERHAASVPAWTDQLRFAFQPVVNLATGSVAALETLARPEDSDVDVLACARRCPDLDAELTALAVRSAAHQETLLPLHINVFAGTVAERPGLTSLGKAVRDAERRPWEITLDLVGPFTQVPHRPLLEAVAELRDEGYRICADGVGDGDLPLRLLGDLAPDIVKLDASLCARLDSDPGRQAAVAAMRQLCERVGGLLAIEGVETERQYAAVREAGVQLAQGHLFAPPSRRAAADVYLPAAHPPRASGRGTPYRPPSGPPVAQFLQPAALLPMSVSAGAVRSHLTGFPEVSGVLLVDSDGVPVRAIDRDRFLLSLSGRYGHALYADRPALRLADRPRTVGADATAWQVLDVVADGDRDRTGDDVAVVDERGRCMGVVHLADILRGLAESRVEEAARLNPLTRLPGSDAVNAEVDRRIAEGREFALSWLDVDGFKQVNDGAGFAAGDELIRSVGRTLAEVAEGEPAARVGHIGGDDFLVLAGPDGLEPFAEALLDVSWSAGEMAVTLSLATVVCPPGSVIGHGAAAAALAPLKKAAKALPGASWVLGRPGAERTEVRRGAAERVSEPAATPAERREPDRPDTPEGADETAGQESARTRG</sequence>
<protein>
    <submittedName>
        <fullName evidence="6">GGDEF domain-containing protein</fullName>
    </submittedName>
</protein>
<organism evidence="6 7">
    <name type="scientific">Streptomyces albospinus</name>
    <dbReference type="NCBI Taxonomy" id="285515"/>
    <lineage>
        <taxon>Bacteria</taxon>
        <taxon>Bacillati</taxon>
        <taxon>Actinomycetota</taxon>
        <taxon>Actinomycetes</taxon>
        <taxon>Kitasatosporales</taxon>
        <taxon>Streptomycetaceae</taxon>
        <taxon>Streptomyces</taxon>
    </lineage>
</organism>
<dbReference type="Gene3D" id="3.20.20.450">
    <property type="entry name" value="EAL domain"/>
    <property type="match status" value="1"/>
</dbReference>
<feature type="domain" description="EAL" evidence="3">
    <location>
        <begin position="1"/>
        <end position="243"/>
    </location>
</feature>
<keyword evidence="7" id="KW-1185">Reference proteome</keyword>
<dbReference type="SMART" id="SM00267">
    <property type="entry name" value="GGDEF"/>
    <property type="match status" value="1"/>
</dbReference>
<dbReference type="SUPFAM" id="SSF141868">
    <property type="entry name" value="EAL domain-like"/>
    <property type="match status" value="1"/>
</dbReference>
<gene>
    <name evidence="6" type="ORF">GCM10010211_80360</name>
</gene>
<name>A0ABQ2VN26_9ACTN</name>
<dbReference type="CDD" id="cd01948">
    <property type="entry name" value="EAL"/>
    <property type="match status" value="1"/>
</dbReference>
<dbReference type="PANTHER" id="PTHR33121:SF70">
    <property type="entry name" value="SIGNALING PROTEIN YKOW"/>
    <property type="match status" value="1"/>
</dbReference>
<dbReference type="PROSITE" id="PS51371">
    <property type="entry name" value="CBS"/>
    <property type="match status" value="1"/>
</dbReference>
<dbReference type="InterPro" id="IPR050706">
    <property type="entry name" value="Cyclic-di-GMP_PDE-like"/>
</dbReference>
<evidence type="ECO:0000313" key="6">
    <source>
        <dbReference type="EMBL" id="GGV00956.1"/>
    </source>
</evidence>
<dbReference type="Pfam" id="PF00990">
    <property type="entry name" value="GGDEF"/>
    <property type="match status" value="1"/>
</dbReference>
<dbReference type="SUPFAM" id="SSF54631">
    <property type="entry name" value="CBS-domain pair"/>
    <property type="match status" value="1"/>
</dbReference>
<comment type="caution">
    <text evidence="6">The sequence shown here is derived from an EMBL/GenBank/DDBJ whole genome shotgun (WGS) entry which is preliminary data.</text>
</comment>